<keyword evidence="2" id="KW-1185">Reference proteome</keyword>
<proteinExistence type="predicted"/>
<comment type="caution">
    <text evidence="1">The sequence shown here is derived from an EMBL/GenBank/DDBJ whole genome shotgun (WGS) entry which is preliminary data.</text>
</comment>
<protein>
    <submittedName>
        <fullName evidence="1">Uncharacterized protein</fullName>
    </submittedName>
</protein>
<organism evidence="1 2">
    <name type="scientific">Methylobacterium persicinum</name>
    <dbReference type="NCBI Taxonomy" id="374426"/>
    <lineage>
        <taxon>Bacteria</taxon>
        <taxon>Pseudomonadati</taxon>
        <taxon>Pseudomonadota</taxon>
        <taxon>Alphaproteobacteria</taxon>
        <taxon>Hyphomicrobiales</taxon>
        <taxon>Methylobacteriaceae</taxon>
        <taxon>Methylobacterium</taxon>
    </lineage>
</organism>
<reference evidence="1 2" key="1">
    <citation type="submission" date="2023-07" db="EMBL/GenBank/DDBJ databases">
        <title>Genomic Encyclopedia of Type Strains, Phase IV (KMG-IV): sequencing the most valuable type-strain genomes for metagenomic binning, comparative biology and taxonomic classification.</title>
        <authorList>
            <person name="Goeker M."/>
        </authorList>
    </citation>
    <scope>NUCLEOTIDE SEQUENCE [LARGE SCALE GENOMIC DNA]</scope>
    <source>
        <strain evidence="1 2">DSM 19562</strain>
    </source>
</reference>
<gene>
    <name evidence="1" type="ORF">QO016_002976</name>
</gene>
<name>A0ABU0HNR5_9HYPH</name>
<dbReference type="EMBL" id="JAUSVV010000006">
    <property type="protein sequence ID" value="MDQ0443473.1"/>
    <property type="molecule type" value="Genomic_DNA"/>
</dbReference>
<sequence length="100" mass="11550">MFKERRERIRSAWDPCSANRDPLLQRGRKQLIVRWIGARKHKLTRLSKSAIAKLPITNIAYLSFADTFDRRKDVQPGWLARPSAEIVHFLPAQGRRAGVS</sequence>
<accession>A0ABU0HNR5</accession>
<evidence type="ECO:0000313" key="2">
    <source>
        <dbReference type="Proteomes" id="UP001236369"/>
    </source>
</evidence>
<dbReference type="Proteomes" id="UP001236369">
    <property type="component" value="Unassembled WGS sequence"/>
</dbReference>
<evidence type="ECO:0000313" key="1">
    <source>
        <dbReference type="EMBL" id="MDQ0443473.1"/>
    </source>
</evidence>